<keyword evidence="3" id="KW-1185">Reference proteome</keyword>
<feature type="compositionally biased region" description="Polar residues" evidence="1">
    <location>
        <begin position="193"/>
        <end position="208"/>
    </location>
</feature>
<protein>
    <recommendedName>
        <fullName evidence="4">Transmembrane protein</fullName>
    </recommendedName>
</protein>
<feature type="compositionally biased region" description="Low complexity" evidence="1">
    <location>
        <begin position="46"/>
        <end position="57"/>
    </location>
</feature>
<feature type="compositionally biased region" description="Basic and acidic residues" evidence="1">
    <location>
        <begin position="237"/>
        <end position="251"/>
    </location>
</feature>
<proteinExistence type="predicted"/>
<name>A0A1Y1HXR0_KLENI</name>
<feature type="region of interest" description="Disordered" evidence="1">
    <location>
        <begin position="1"/>
        <end position="57"/>
    </location>
</feature>
<feature type="compositionally biased region" description="Basic and acidic residues" evidence="1">
    <location>
        <begin position="263"/>
        <end position="275"/>
    </location>
</feature>
<evidence type="ECO:0000256" key="1">
    <source>
        <dbReference type="SAM" id="MobiDB-lite"/>
    </source>
</evidence>
<evidence type="ECO:0000313" key="2">
    <source>
        <dbReference type="EMBL" id="GAQ81327.1"/>
    </source>
</evidence>
<dbReference type="AlphaFoldDB" id="A0A1Y1HXR0"/>
<organism evidence="2 3">
    <name type="scientific">Klebsormidium nitens</name>
    <name type="common">Green alga</name>
    <name type="synonym">Ulothrix nitens</name>
    <dbReference type="NCBI Taxonomy" id="105231"/>
    <lineage>
        <taxon>Eukaryota</taxon>
        <taxon>Viridiplantae</taxon>
        <taxon>Streptophyta</taxon>
        <taxon>Klebsormidiophyceae</taxon>
        <taxon>Klebsormidiales</taxon>
        <taxon>Klebsormidiaceae</taxon>
        <taxon>Klebsormidium</taxon>
    </lineage>
</organism>
<dbReference type="Proteomes" id="UP000054558">
    <property type="component" value="Unassembled WGS sequence"/>
</dbReference>
<reference evidence="2 3" key="1">
    <citation type="journal article" date="2014" name="Nat. Commun.">
        <title>Klebsormidium flaccidum genome reveals primary factors for plant terrestrial adaptation.</title>
        <authorList>
            <person name="Hori K."/>
            <person name="Maruyama F."/>
            <person name="Fujisawa T."/>
            <person name="Togashi T."/>
            <person name="Yamamoto N."/>
            <person name="Seo M."/>
            <person name="Sato S."/>
            <person name="Yamada T."/>
            <person name="Mori H."/>
            <person name="Tajima N."/>
            <person name="Moriyama T."/>
            <person name="Ikeuchi M."/>
            <person name="Watanabe M."/>
            <person name="Wada H."/>
            <person name="Kobayashi K."/>
            <person name="Saito M."/>
            <person name="Masuda T."/>
            <person name="Sasaki-Sekimoto Y."/>
            <person name="Mashiguchi K."/>
            <person name="Awai K."/>
            <person name="Shimojima M."/>
            <person name="Masuda S."/>
            <person name="Iwai M."/>
            <person name="Nobusawa T."/>
            <person name="Narise T."/>
            <person name="Kondo S."/>
            <person name="Saito H."/>
            <person name="Sato R."/>
            <person name="Murakawa M."/>
            <person name="Ihara Y."/>
            <person name="Oshima-Yamada Y."/>
            <person name="Ohtaka K."/>
            <person name="Satoh M."/>
            <person name="Sonobe K."/>
            <person name="Ishii M."/>
            <person name="Ohtani R."/>
            <person name="Kanamori-Sato M."/>
            <person name="Honoki R."/>
            <person name="Miyazaki D."/>
            <person name="Mochizuki H."/>
            <person name="Umetsu J."/>
            <person name="Higashi K."/>
            <person name="Shibata D."/>
            <person name="Kamiya Y."/>
            <person name="Sato N."/>
            <person name="Nakamura Y."/>
            <person name="Tabata S."/>
            <person name="Ida S."/>
            <person name="Kurokawa K."/>
            <person name="Ohta H."/>
        </authorList>
    </citation>
    <scope>NUCLEOTIDE SEQUENCE [LARGE SCALE GENOMIC DNA]</scope>
    <source>
        <strain evidence="2 3">NIES-2285</strain>
    </source>
</reference>
<gene>
    <name evidence="2" type="ORF">KFL_000770200</name>
</gene>
<feature type="region of interest" description="Disordered" evidence="1">
    <location>
        <begin position="95"/>
        <end position="293"/>
    </location>
</feature>
<feature type="compositionally biased region" description="Basic residues" evidence="1">
    <location>
        <begin position="14"/>
        <end position="24"/>
    </location>
</feature>
<feature type="compositionally biased region" description="Basic and acidic residues" evidence="1">
    <location>
        <begin position="95"/>
        <end position="110"/>
    </location>
</feature>
<evidence type="ECO:0008006" key="4">
    <source>
        <dbReference type="Google" id="ProtNLM"/>
    </source>
</evidence>
<feature type="compositionally biased region" description="Polar residues" evidence="1">
    <location>
        <begin position="139"/>
        <end position="155"/>
    </location>
</feature>
<evidence type="ECO:0000313" key="3">
    <source>
        <dbReference type="Proteomes" id="UP000054558"/>
    </source>
</evidence>
<dbReference type="EMBL" id="DF237026">
    <property type="protein sequence ID" value="GAQ81327.1"/>
    <property type="molecule type" value="Genomic_DNA"/>
</dbReference>
<feature type="compositionally biased region" description="Low complexity" evidence="1">
    <location>
        <begin position="115"/>
        <end position="126"/>
    </location>
</feature>
<accession>A0A1Y1HXR0</accession>
<sequence>MPMPMGGKNTNANGKRRQKHRARLARALQQDLPVDTEAEFARVTGPPAKEAPPASSSTRAFQFLDMMNSRLKRLQKPLAVLLLGNVAVGTYVLLSRKDRPPIEQASDRASADAPSQSASGASHQGGEPVHTHEAHEGPSGTSLVGSGGATLSTPGGTPVPMPSFASSDHHHRHEGSGSQTPHHEREGHGGPSGTSFVGSGGATLSTPGGTPIPLYSQSKADHHLRRGEGGGGPSAEAQRKKVREEREREIELDQNGDPVTRGPPDDLKDREELGGLHRNQVGQSLFGKLEEPTSDLSLEQYKQGLLQELDKRRKMTPISKEDEAWIDHEKEMIKEHLRHMPKSS</sequence>